<feature type="region of interest" description="Disordered" evidence="1">
    <location>
        <begin position="1"/>
        <end position="32"/>
    </location>
</feature>
<keyword evidence="3" id="KW-1185">Reference proteome</keyword>
<reference evidence="2 3" key="1">
    <citation type="submission" date="2019-03" db="EMBL/GenBank/DDBJ databases">
        <title>Draft genome sequences of novel Actinobacteria.</title>
        <authorList>
            <person name="Sahin N."/>
            <person name="Ay H."/>
            <person name="Saygin H."/>
        </authorList>
    </citation>
    <scope>NUCLEOTIDE SEQUENCE [LARGE SCALE GENOMIC DNA]</scope>
    <source>
        <strain evidence="2 3">KC310</strain>
    </source>
</reference>
<sequence>MTSRDAMDGGTDPLAVDPHLFEGGARENSPTGIRGVAQELRSSLDAMLGGGERPNGNINQISTGGEFSSAQIGQWEDALALASTVGSNNAGRKFAEVYQKFIEAYQGVVEAVEASADNHDRARQTNEGEA</sequence>
<evidence type="ECO:0000256" key="1">
    <source>
        <dbReference type="SAM" id="MobiDB-lite"/>
    </source>
</evidence>
<dbReference type="Proteomes" id="UP000295258">
    <property type="component" value="Unassembled WGS sequence"/>
</dbReference>
<evidence type="ECO:0000313" key="2">
    <source>
        <dbReference type="EMBL" id="TDD12500.1"/>
    </source>
</evidence>
<gene>
    <name evidence="2" type="ORF">E1292_01225</name>
</gene>
<dbReference type="EMBL" id="SMKO01000002">
    <property type="protein sequence ID" value="TDD12500.1"/>
    <property type="molecule type" value="Genomic_DNA"/>
</dbReference>
<organism evidence="2 3">
    <name type="scientific">Nonomuraea deserti</name>
    <dbReference type="NCBI Taxonomy" id="1848322"/>
    <lineage>
        <taxon>Bacteria</taxon>
        <taxon>Bacillati</taxon>
        <taxon>Actinomycetota</taxon>
        <taxon>Actinomycetes</taxon>
        <taxon>Streptosporangiales</taxon>
        <taxon>Streptosporangiaceae</taxon>
        <taxon>Nonomuraea</taxon>
    </lineage>
</organism>
<dbReference type="AlphaFoldDB" id="A0A4R4WG73"/>
<protein>
    <submittedName>
        <fullName evidence="2">Uncharacterized protein</fullName>
    </submittedName>
</protein>
<proteinExistence type="predicted"/>
<comment type="caution">
    <text evidence="2">The sequence shown here is derived from an EMBL/GenBank/DDBJ whole genome shotgun (WGS) entry which is preliminary data.</text>
</comment>
<evidence type="ECO:0000313" key="3">
    <source>
        <dbReference type="Proteomes" id="UP000295258"/>
    </source>
</evidence>
<dbReference type="RefSeq" id="WP_132591085.1">
    <property type="nucleotide sequence ID" value="NZ_SMKO01000002.1"/>
</dbReference>
<name>A0A4R4WG73_9ACTN</name>
<accession>A0A4R4WG73</accession>